<name>A0ABS8MHJ9_9FLAO</name>
<gene>
    <name evidence="1" type="ORF">LNP81_18300</name>
</gene>
<accession>A0ABS8MHJ9</accession>
<organism evidence="1 2">
    <name type="scientific">Flavobacterium piscisymbiosum</name>
    <dbReference type="NCBI Taxonomy" id="2893753"/>
    <lineage>
        <taxon>Bacteria</taxon>
        <taxon>Pseudomonadati</taxon>
        <taxon>Bacteroidota</taxon>
        <taxon>Flavobacteriia</taxon>
        <taxon>Flavobacteriales</taxon>
        <taxon>Flavobacteriaceae</taxon>
        <taxon>Flavobacterium</taxon>
    </lineage>
</organism>
<dbReference type="Proteomes" id="UP001430679">
    <property type="component" value="Unassembled WGS sequence"/>
</dbReference>
<reference evidence="1" key="1">
    <citation type="submission" date="2021-11" db="EMBL/GenBank/DDBJ databases">
        <title>Description of novel Flavobacterium species.</title>
        <authorList>
            <person name="Saticioglu I.B."/>
            <person name="Ay H."/>
            <person name="Altun S."/>
            <person name="Duman M."/>
        </authorList>
    </citation>
    <scope>NUCLEOTIDE SEQUENCE</scope>
    <source>
        <strain evidence="1">F-30</strain>
    </source>
</reference>
<comment type="caution">
    <text evidence="1">The sequence shown here is derived from an EMBL/GenBank/DDBJ whole genome shotgun (WGS) entry which is preliminary data.</text>
</comment>
<keyword evidence="2" id="KW-1185">Reference proteome</keyword>
<dbReference type="RefSeq" id="WP_128414839.1">
    <property type="nucleotide sequence ID" value="NZ_JAJJMM010000001.1"/>
</dbReference>
<dbReference type="EMBL" id="JAJJMM010000001">
    <property type="protein sequence ID" value="MCC9064962.1"/>
    <property type="molecule type" value="Genomic_DNA"/>
</dbReference>
<evidence type="ECO:0000313" key="1">
    <source>
        <dbReference type="EMBL" id="MCC9064962.1"/>
    </source>
</evidence>
<evidence type="ECO:0000313" key="2">
    <source>
        <dbReference type="Proteomes" id="UP001430679"/>
    </source>
</evidence>
<sequence length="172" mass="20216">MKKAFHTHYLSCWTRRNFDLLEPVNKKMVEMLAKLCSSLDQLAQVYGANEYIENMISCMVLKFQIQHFSRHFEVASQTKEKILEVINSYGFQGLKKEYHPIFNNGTAHEKFIEKYTLHINRIQDFATANGIDCYQMLTEEQVNSKIEWSIKVLKLDFSILPDIDIQENNSKN</sequence>
<protein>
    <submittedName>
        <fullName evidence="1">Uncharacterized protein</fullName>
    </submittedName>
</protein>
<proteinExistence type="predicted"/>